<accession>A0A0W0FEQ8</accession>
<sequence length="143" mass="15266">MPPPADPRAMSEYPDPLTFSLLDHLGRRTDGNGYPRPDLNDNRSLISRLTDEPVGSKAGLPTAPSSPSNPDNALVYPDPTPNPDVKYKVESVDSLTTSQPEPPTAADPRNLQTPEATVPPESGAHSRSWRGGRSCGVRGRGQG</sequence>
<reference evidence="2 3" key="1">
    <citation type="submission" date="2015-12" db="EMBL/GenBank/DDBJ databases">
        <title>Draft genome sequence of Moniliophthora roreri, the causal agent of frosty pod rot of cacao.</title>
        <authorList>
            <person name="Aime M.C."/>
            <person name="Diaz-Valderrama J.R."/>
            <person name="Kijpornyongpan T."/>
            <person name="Phillips-Mora W."/>
        </authorList>
    </citation>
    <scope>NUCLEOTIDE SEQUENCE [LARGE SCALE GENOMIC DNA]</scope>
    <source>
        <strain evidence="2 3">MCA 2952</strain>
    </source>
</reference>
<dbReference type="Proteomes" id="UP000054988">
    <property type="component" value="Unassembled WGS sequence"/>
</dbReference>
<evidence type="ECO:0000256" key="1">
    <source>
        <dbReference type="SAM" id="MobiDB-lite"/>
    </source>
</evidence>
<protein>
    <submittedName>
        <fullName evidence="2">Uncharacterized protein</fullName>
    </submittedName>
</protein>
<feature type="region of interest" description="Disordered" evidence="1">
    <location>
        <begin position="23"/>
        <end position="143"/>
    </location>
</feature>
<evidence type="ECO:0000313" key="2">
    <source>
        <dbReference type="EMBL" id="KTB34708.1"/>
    </source>
</evidence>
<dbReference type="EMBL" id="LATX01002049">
    <property type="protein sequence ID" value="KTB34708.1"/>
    <property type="molecule type" value="Genomic_DNA"/>
</dbReference>
<organism evidence="2 3">
    <name type="scientific">Moniliophthora roreri</name>
    <name type="common">Frosty pod rot fungus</name>
    <name type="synonym">Monilia roreri</name>
    <dbReference type="NCBI Taxonomy" id="221103"/>
    <lineage>
        <taxon>Eukaryota</taxon>
        <taxon>Fungi</taxon>
        <taxon>Dikarya</taxon>
        <taxon>Basidiomycota</taxon>
        <taxon>Agaricomycotina</taxon>
        <taxon>Agaricomycetes</taxon>
        <taxon>Agaricomycetidae</taxon>
        <taxon>Agaricales</taxon>
        <taxon>Marasmiineae</taxon>
        <taxon>Marasmiaceae</taxon>
        <taxon>Moniliophthora</taxon>
    </lineage>
</organism>
<evidence type="ECO:0000313" key="3">
    <source>
        <dbReference type="Proteomes" id="UP000054988"/>
    </source>
</evidence>
<dbReference type="AlphaFoldDB" id="A0A0W0FEQ8"/>
<proteinExistence type="predicted"/>
<comment type="caution">
    <text evidence="2">The sequence shown here is derived from an EMBL/GenBank/DDBJ whole genome shotgun (WGS) entry which is preliminary data.</text>
</comment>
<name>A0A0W0FEQ8_MONRR</name>
<gene>
    <name evidence="2" type="ORF">WG66_12728</name>
</gene>